<dbReference type="RefSeq" id="XP_026292917.1">
    <property type="nucleotide sequence ID" value="XM_026437132.2"/>
</dbReference>
<feature type="compositionally biased region" description="Low complexity" evidence="3">
    <location>
        <begin position="938"/>
        <end position="964"/>
    </location>
</feature>
<dbReference type="InterPro" id="IPR000608">
    <property type="entry name" value="UBC"/>
</dbReference>
<keyword evidence="1" id="KW-0808">Transferase</keyword>
<feature type="compositionally biased region" description="Low complexity" evidence="3">
    <location>
        <begin position="456"/>
        <end position="469"/>
    </location>
</feature>
<keyword evidence="5" id="KW-1185">Reference proteome</keyword>
<evidence type="ECO:0000256" key="1">
    <source>
        <dbReference type="ARBA" id="ARBA00022679"/>
    </source>
</evidence>
<dbReference type="CDD" id="cd23810">
    <property type="entry name" value="UBCc_BIRC6"/>
    <property type="match status" value="1"/>
</dbReference>
<evidence type="ECO:0000256" key="3">
    <source>
        <dbReference type="SAM" id="MobiDB-lite"/>
    </source>
</evidence>
<protein>
    <submittedName>
        <fullName evidence="6 7">Uncharacterized protein LOC113217300</fullName>
    </submittedName>
</protein>
<dbReference type="GeneID" id="113217300"/>
<dbReference type="InterPro" id="IPR016135">
    <property type="entry name" value="UBQ-conjugating_enzyme/RWD"/>
</dbReference>
<feature type="domain" description="UBC core" evidence="4">
    <location>
        <begin position="1142"/>
        <end position="1308"/>
    </location>
</feature>
<feature type="compositionally biased region" description="Polar residues" evidence="3">
    <location>
        <begin position="446"/>
        <end position="455"/>
    </location>
</feature>
<dbReference type="Pfam" id="PF00179">
    <property type="entry name" value="UQ_con"/>
    <property type="match status" value="1"/>
</dbReference>
<evidence type="ECO:0000259" key="4">
    <source>
        <dbReference type="PROSITE" id="PS50127"/>
    </source>
</evidence>
<feature type="region of interest" description="Disordered" evidence="3">
    <location>
        <begin position="701"/>
        <end position="751"/>
    </location>
</feature>
<dbReference type="Proteomes" id="UP000504606">
    <property type="component" value="Unplaced"/>
</dbReference>
<dbReference type="CDD" id="cd23802">
    <property type="entry name" value="UBCc_UBE2Q"/>
    <property type="match status" value="1"/>
</dbReference>
<feature type="compositionally biased region" description="Low complexity" evidence="3">
    <location>
        <begin position="827"/>
        <end position="848"/>
    </location>
</feature>
<feature type="region of interest" description="Disordered" evidence="3">
    <location>
        <begin position="381"/>
        <end position="431"/>
    </location>
</feature>
<feature type="compositionally biased region" description="Polar residues" evidence="3">
    <location>
        <begin position="851"/>
        <end position="861"/>
    </location>
</feature>
<feature type="region of interest" description="Disordered" evidence="3">
    <location>
        <begin position="1025"/>
        <end position="1044"/>
    </location>
</feature>
<proteinExistence type="predicted"/>
<evidence type="ECO:0000313" key="7">
    <source>
        <dbReference type="RefSeq" id="XP_026292918.1"/>
    </source>
</evidence>
<evidence type="ECO:0000313" key="6">
    <source>
        <dbReference type="RefSeq" id="XP_026292917.1"/>
    </source>
</evidence>
<evidence type="ECO:0000313" key="5">
    <source>
        <dbReference type="Proteomes" id="UP000504606"/>
    </source>
</evidence>
<feature type="domain" description="UBC core" evidence="4">
    <location>
        <begin position="194"/>
        <end position="364"/>
    </location>
</feature>
<dbReference type="SUPFAM" id="SSF54495">
    <property type="entry name" value="UBC-like"/>
    <property type="match status" value="2"/>
</dbReference>
<sequence length="1367" mass="147671">MQNGCAAGFARNLLVQEFKQWKSENEGSLSLVGDSICDDGRICLKLSLGRGRDKLFSLFCPAEYPEYEDNFFAESESVNHLWLNALNEFILDSDVGLTLEAILWKANSLDSRVRYSPSNSSDDEDENEEFMVLEEEDEEDLMERALWDKEKQWRAKEAKIRASLKEAEDSVGASTSTGLGHKEPKTMQVFSNFAASGILTNDLKHIIKTASETGIDVEPIDSNIYEWSVRFSKFDPNSKLQQDLNLLQEAHGIGYIELQLEFTMDLYPFYPPVAKMVRPRPEGSVRFMLACLDILKLSSWNPTCGMITVLEEIKDYLAKHAVLHVETAFRSSILLPIENSLLQLALVSEVMPRDVSGLSNRTQPKTSLQSTNIAFGTIQKSGPPSMSSLASGSSATAGPSVSNTSTSGGSSTSASGTSGTTGTSMSSSASTSSTCSIVSEYSKCCTSDDSETTNQPVVVTAPSSSAAPPDDYSLLKSKVMSALRNSKKPKFPDGTGYSTYSDKGWDINAHIAVEKEKDKKIEAVLHKIWIDLQEYLAHYDILVKPTDDPMVESTDSADMNDEAMICNGQPSQPSPSKTVPESASVDEGGANNGHFVLSKQKLYLPNQSDASRQLYEALEASTLIPFIEQKLQVDSFLEICRHKAVYRCVIDILSQIAGRLWLARLLWKQPGQKKSVYSLLLAIKDKAQKVLDRYKIAAESSHSKNEKKGKKRANSGSRDKDKTTRRSKVASAAAANVEMEDSEDEAGPSGAIGINGTLDFSELHGLHGDFSLEDSDGSDVFSNLDVHPNGFASTLVKKGVMTRSSCNLSLKGKKVCKHSHQHVYFTGSTGATGATSATGATGATAAGSPGKDSSSTNKTSPGTSSCSKTTASSCKASASASKSPGAPSSKSPASASKPSTSKGAGSASKSTNQNMPLCVLYQPGPGSSKPGASPPKPSTSKATATTSKSAGSSTSMEGSSASGPVGVATMSPFYKLKCGLFHNKEAKKSHTSAVGDNGSKDDTHNSAGISGFLSHIGNLWPSSWSSLNHDSEPPPIDITPLDPAGDEQLAQDFFDLALKVEKVIEQLGLPGCDSPEHSDEPLEARRVSVITSTSEVLNEELSTKYISALREMQFDSCDIDVTNSSSHTYASMFNSALTPGRAQMMRIAQELASLSTSLPLDLASAIFVRSDDAKITLLKALIIGPEGTPYASGCFLFDIFLPSNYPKTPPKVTLRTTGRGSVRFNPNLYANGKVCLSLLGTWNGLQGEQWNETSTLLQVLVSIQSLIMVAEPYFNEPGYDSLMGTADGKASSDTYNRNVKLQTVRLAMIEMLKYPPVDFEEVVKTHFRIKRWRIIQEIEDYMVLNPGQSALSKSFKTLKSELLKLKD</sequence>
<feature type="compositionally biased region" description="Low complexity" evidence="3">
    <location>
        <begin position="862"/>
        <end position="910"/>
    </location>
</feature>
<dbReference type="SMART" id="SM00212">
    <property type="entry name" value="UBCc"/>
    <property type="match status" value="1"/>
</dbReference>
<feature type="region of interest" description="Disordered" evidence="3">
    <location>
        <begin position="446"/>
        <end position="470"/>
    </location>
</feature>
<accession>A0A6J1TI20</accession>
<evidence type="ECO:0000256" key="2">
    <source>
        <dbReference type="ARBA" id="ARBA00022786"/>
    </source>
</evidence>
<organism evidence="5 7">
    <name type="scientific">Frankliniella occidentalis</name>
    <name type="common">Western flower thrips</name>
    <name type="synonym">Euthrips occidentalis</name>
    <dbReference type="NCBI Taxonomy" id="133901"/>
    <lineage>
        <taxon>Eukaryota</taxon>
        <taxon>Metazoa</taxon>
        <taxon>Ecdysozoa</taxon>
        <taxon>Arthropoda</taxon>
        <taxon>Hexapoda</taxon>
        <taxon>Insecta</taxon>
        <taxon>Pterygota</taxon>
        <taxon>Neoptera</taxon>
        <taxon>Paraneoptera</taxon>
        <taxon>Thysanoptera</taxon>
        <taxon>Terebrantia</taxon>
        <taxon>Thripoidea</taxon>
        <taxon>Thripidae</taxon>
        <taxon>Frankliniella</taxon>
    </lineage>
</organism>
<dbReference type="PANTHER" id="PTHR46116:SF39">
    <property type="entry name" value="BACULOVIRAL IAP REPEAT-CONTAINING PROTEIN 6"/>
    <property type="match status" value="1"/>
</dbReference>
<name>A0A6J1TI20_FRAOC</name>
<dbReference type="Gene3D" id="3.10.110.10">
    <property type="entry name" value="Ubiquitin Conjugating Enzyme"/>
    <property type="match status" value="2"/>
</dbReference>
<dbReference type="PANTHER" id="PTHR46116">
    <property type="entry name" value="(E3-INDEPENDENT) E2 UBIQUITIN-CONJUGATING ENZYME"/>
    <property type="match status" value="1"/>
</dbReference>
<gene>
    <name evidence="6 7" type="primary">LOC113217300</name>
</gene>
<feature type="region of interest" description="Disordered" evidence="3">
    <location>
        <begin position="827"/>
        <end position="965"/>
    </location>
</feature>
<dbReference type="GO" id="GO:0016740">
    <property type="term" value="F:transferase activity"/>
    <property type="evidence" value="ECO:0007669"/>
    <property type="project" value="UniProtKB-KW"/>
</dbReference>
<dbReference type="RefSeq" id="XP_026292918.1">
    <property type="nucleotide sequence ID" value="XM_026437133.2"/>
</dbReference>
<dbReference type="OrthoDB" id="47801at2759"/>
<dbReference type="PROSITE" id="PS50127">
    <property type="entry name" value="UBC_2"/>
    <property type="match status" value="2"/>
</dbReference>
<dbReference type="KEGG" id="foc:113217300"/>
<reference evidence="6 7" key="1">
    <citation type="submission" date="2025-04" db="UniProtKB">
        <authorList>
            <consortium name="RefSeq"/>
        </authorList>
    </citation>
    <scope>IDENTIFICATION</scope>
    <source>
        <tissue evidence="6 7">Whole organism</tissue>
    </source>
</reference>
<keyword evidence="2" id="KW-0833">Ubl conjugation pathway</keyword>